<protein>
    <submittedName>
        <fullName evidence="9">S1 motif domain-containing protein</fullName>
    </submittedName>
</protein>
<evidence type="ECO:0000256" key="3">
    <source>
        <dbReference type="ARBA" id="ARBA00022737"/>
    </source>
</evidence>
<dbReference type="SUPFAM" id="SSF50249">
    <property type="entry name" value="Nucleic acid-binding proteins"/>
    <property type="match status" value="1"/>
</dbReference>
<comment type="subcellular location">
    <subcellularLocation>
        <location evidence="1">Nucleus</location>
        <location evidence="1">Nucleolus</location>
    </subcellularLocation>
</comment>
<keyword evidence="6" id="KW-1133">Transmembrane helix</keyword>
<reference evidence="9" key="1">
    <citation type="submission" date="2016-11" db="UniProtKB">
        <authorList>
            <consortium name="WormBaseParasite"/>
        </authorList>
    </citation>
    <scope>IDENTIFICATION</scope>
</reference>
<dbReference type="InterPro" id="IPR055430">
    <property type="entry name" value="HAT_Syf1_CNRKL1_C"/>
</dbReference>
<dbReference type="PANTHER" id="PTHR23270:SF10">
    <property type="entry name" value="PROTEIN RRP5 HOMOLOG"/>
    <property type="match status" value="1"/>
</dbReference>
<dbReference type="SMART" id="SM00386">
    <property type="entry name" value="HAT"/>
    <property type="match status" value="3"/>
</dbReference>
<dbReference type="InterPro" id="IPR003029">
    <property type="entry name" value="S1_domain"/>
</dbReference>
<dbReference type="Gene3D" id="2.40.50.140">
    <property type="entry name" value="Nucleic acid-binding proteins"/>
    <property type="match status" value="1"/>
</dbReference>
<dbReference type="SUPFAM" id="SSF48452">
    <property type="entry name" value="TPR-like"/>
    <property type="match status" value="1"/>
</dbReference>
<evidence type="ECO:0000256" key="1">
    <source>
        <dbReference type="ARBA" id="ARBA00004604"/>
    </source>
</evidence>
<dbReference type="InterPro" id="IPR012340">
    <property type="entry name" value="NA-bd_OB-fold"/>
</dbReference>
<keyword evidence="8" id="KW-1185">Reference proteome</keyword>
<name>A0A1I7W751_HETBA</name>
<dbReference type="SMART" id="SM00316">
    <property type="entry name" value="S1"/>
    <property type="match status" value="4"/>
</dbReference>
<dbReference type="PROSITE" id="PS50126">
    <property type="entry name" value="S1"/>
    <property type="match status" value="1"/>
</dbReference>
<dbReference type="GO" id="GO:0006364">
    <property type="term" value="P:rRNA processing"/>
    <property type="evidence" value="ECO:0007669"/>
    <property type="project" value="UniProtKB-KW"/>
</dbReference>
<keyword evidence="2" id="KW-0698">rRNA processing</keyword>
<keyword evidence="5" id="KW-0802">TPR repeat</keyword>
<evidence type="ECO:0000256" key="5">
    <source>
        <dbReference type="PROSITE-ProRule" id="PRU00339"/>
    </source>
</evidence>
<keyword evidence="6" id="KW-0812">Transmembrane</keyword>
<dbReference type="GO" id="GO:0032040">
    <property type="term" value="C:small-subunit processome"/>
    <property type="evidence" value="ECO:0007669"/>
    <property type="project" value="TreeGrafter"/>
</dbReference>
<keyword evidence="4" id="KW-0539">Nucleus</keyword>
<dbReference type="WBParaSite" id="Hba_00443">
    <property type="protein sequence ID" value="Hba_00443"/>
    <property type="gene ID" value="Hba_00443"/>
</dbReference>
<keyword evidence="3" id="KW-0677">Repeat</keyword>
<feature type="repeat" description="TPR" evidence="5">
    <location>
        <begin position="839"/>
        <end position="872"/>
    </location>
</feature>
<dbReference type="AlphaFoldDB" id="A0A1I7W751"/>
<dbReference type="Proteomes" id="UP000095283">
    <property type="component" value="Unplaced"/>
</dbReference>
<feature type="domain" description="S1 motif" evidence="7">
    <location>
        <begin position="366"/>
        <end position="434"/>
    </location>
</feature>
<evidence type="ECO:0000313" key="9">
    <source>
        <dbReference type="WBParaSite" id="Hba_00443"/>
    </source>
</evidence>
<dbReference type="GO" id="GO:0003723">
    <property type="term" value="F:RNA binding"/>
    <property type="evidence" value="ECO:0007669"/>
    <property type="project" value="TreeGrafter"/>
</dbReference>
<dbReference type="InterPro" id="IPR045209">
    <property type="entry name" value="Rrp5"/>
</dbReference>
<dbReference type="Gene3D" id="1.25.40.10">
    <property type="entry name" value="Tetratricopeptide repeat domain"/>
    <property type="match status" value="1"/>
</dbReference>
<accession>A0A1I7W751</accession>
<proteinExistence type="predicted"/>
<dbReference type="PROSITE" id="PS50005">
    <property type="entry name" value="TPR"/>
    <property type="match status" value="1"/>
</dbReference>
<dbReference type="InterPro" id="IPR019734">
    <property type="entry name" value="TPR_rpt"/>
</dbReference>
<dbReference type="InterPro" id="IPR011990">
    <property type="entry name" value="TPR-like_helical_dom_sf"/>
</dbReference>
<evidence type="ECO:0000256" key="2">
    <source>
        <dbReference type="ARBA" id="ARBA00022552"/>
    </source>
</evidence>
<evidence type="ECO:0000256" key="4">
    <source>
        <dbReference type="ARBA" id="ARBA00023242"/>
    </source>
</evidence>
<evidence type="ECO:0000313" key="8">
    <source>
        <dbReference type="Proteomes" id="UP000095283"/>
    </source>
</evidence>
<feature type="transmembrane region" description="Helical" evidence="6">
    <location>
        <begin position="597"/>
        <end position="620"/>
    </location>
</feature>
<dbReference type="PANTHER" id="PTHR23270">
    <property type="entry name" value="PROGRAMMED CELL DEATH PROTEIN 11 PRE-RRNA PROCESSING PROTEIN RRP5"/>
    <property type="match status" value="1"/>
</dbReference>
<sequence>MYITQFIGSLTKDLFQRINTNRGSGIERKKKKTEQAETSGVWTKTISMDLLTDGVLGIGIVREVKEDQVQLETADSCRVNLPATQVGKKFTELLKCDQITTEIAFIVGQMVPFRVIKHFVNNAIIMKTLYEFSSKFLGAVLDIGLQSVKGFLPKEKQPIKGLVEGQPLIVRVEFQSSRIIRVTSFIEQVKHIFYDRVRISIFYYFKNGVRGFVTRRHLPPRLRTDTSKLGRSLRCVVMFCQQNSNLLVLSAHPDITAVSKPEKRAVFQGYEIGDRIKCTVFDVLPAKFLVCFALPVGDDAKAPLITALSSKSYLDKAEDCESVYKIGSEHECRIMDYRLTERCLVVATRKDILKQKIVSYKEGTPGELVEAKVTMVHSKGVQVLVYGMVKGFIPHLHTSDKAVAIEKMFAVDKIVKCRVLYVDDAGKQLYLTARPSLVNAKFIYSCFDIEYIYMLLDCVNTEDIDEDETDYMKYLKFLMVRRLERINWKLEDTVAEFFLSLLIQQQRLRLFSNFFFMNYMHKYICFFQKFEPGQRLTGRVVKVDLSPLSVTFQLASGRQAQLCPTAIATKYERVHTLIKKFHIGEVSTNFTGIVLQFLMVSLYLMLRMLYLLNWVLVFVAECASHQIGKHSLPIALLYFLFFEKRKNNEEEEPTLKTAISDPGFDWSNEGFRPEDLALVGKLGEHEIPRETNAFESNDKKETVNEVNDSFSNHGMLSLYYCLWRNFSFVLYFINFFTTVINIFNIIIIVSILNFFGVILELFFFREEVELFNIWTAYLNMEVAYGDADSTRAVFERACGNADSFKMHKQMTAIYAAEKKTQEADKIFDDMIRKFRSSSDEVWTLYGEHFMNTGRMEKARDLMQRSLTSIPKQRRSVLYHYCLNYFNLAHPSIFPSFLRQVLERACELPLNLHKLRPLFRKWMEAEQRFGDEQSQKLVRAKAEKCLQLDDTV</sequence>
<evidence type="ECO:0000259" key="7">
    <source>
        <dbReference type="PROSITE" id="PS50126"/>
    </source>
</evidence>
<dbReference type="InterPro" id="IPR003107">
    <property type="entry name" value="HAT"/>
</dbReference>
<keyword evidence="6" id="KW-0472">Membrane</keyword>
<organism evidence="8 9">
    <name type="scientific">Heterorhabditis bacteriophora</name>
    <name type="common">Entomopathogenic nematode worm</name>
    <dbReference type="NCBI Taxonomy" id="37862"/>
    <lineage>
        <taxon>Eukaryota</taxon>
        <taxon>Metazoa</taxon>
        <taxon>Ecdysozoa</taxon>
        <taxon>Nematoda</taxon>
        <taxon>Chromadorea</taxon>
        <taxon>Rhabditida</taxon>
        <taxon>Rhabditina</taxon>
        <taxon>Rhabditomorpha</taxon>
        <taxon>Strongyloidea</taxon>
        <taxon>Heterorhabditidae</taxon>
        <taxon>Heterorhabditis</taxon>
    </lineage>
</organism>
<dbReference type="FunFam" id="2.40.50.140:FF:000103">
    <property type="entry name" value="protein RRP5 homolog"/>
    <property type="match status" value="1"/>
</dbReference>
<evidence type="ECO:0000256" key="6">
    <source>
        <dbReference type="SAM" id="Phobius"/>
    </source>
</evidence>
<dbReference type="Pfam" id="PF23231">
    <property type="entry name" value="HAT_Syf1_CNRKL1_C"/>
    <property type="match status" value="1"/>
</dbReference>